<dbReference type="AlphaFoldDB" id="A0A1M5DJP2"/>
<dbReference type="Proteomes" id="UP000184471">
    <property type="component" value="Unassembled WGS sequence"/>
</dbReference>
<proteinExistence type="predicted"/>
<evidence type="ECO:0000313" key="3">
    <source>
        <dbReference type="Proteomes" id="UP000184471"/>
    </source>
</evidence>
<accession>A0A1M5DJP2</accession>
<keyword evidence="3" id="KW-1185">Reference proteome</keyword>
<feature type="region of interest" description="Disordered" evidence="1">
    <location>
        <begin position="24"/>
        <end position="91"/>
    </location>
</feature>
<sequence>MRSAVPAGYRTLMGILNRLLGTAETTARRGAAGGRAAAGRATTGRGMASGRGMGRTRMATGTPSRRMGRGAPTTAASGGLGRLLGSLTGRR</sequence>
<gene>
    <name evidence="2" type="ORF">SAMN05444351_0411</name>
</gene>
<reference evidence="2 3" key="1">
    <citation type="submission" date="2016-11" db="EMBL/GenBank/DDBJ databases">
        <authorList>
            <person name="Jaros S."/>
            <person name="Januszkiewicz K."/>
            <person name="Wedrychowicz H."/>
        </authorList>
    </citation>
    <scope>NUCLEOTIDE SEQUENCE [LARGE SCALE GENOMIC DNA]</scope>
    <source>
        <strain evidence="2 3">DSM 45408</strain>
    </source>
</reference>
<feature type="compositionally biased region" description="Low complexity" evidence="1">
    <location>
        <begin position="24"/>
        <end position="46"/>
    </location>
</feature>
<protein>
    <submittedName>
        <fullName evidence="2">Uncharacterized protein</fullName>
    </submittedName>
</protein>
<feature type="compositionally biased region" description="Low complexity" evidence="1">
    <location>
        <begin position="73"/>
        <end position="91"/>
    </location>
</feature>
<name>A0A1M5DJP2_9ACTN</name>
<dbReference type="EMBL" id="FQVX01000001">
    <property type="protein sequence ID" value="SHF67114.1"/>
    <property type="molecule type" value="Genomic_DNA"/>
</dbReference>
<organism evidence="2 3">
    <name type="scientific">Geodermatophilus nigrescens</name>
    <dbReference type="NCBI Taxonomy" id="1070870"/>
    <lineage>
        <taxon>Bacteria</taxon>
        <taxon>Bacillati</taxon>
        <taxon>Actinomycetota</taxon>
        <taxon>Actinomycetes</taxon>
        <taxon>Geodermatophilales</taxon>
        <taxon>Geodermatophilaceae</taxon>
        <taxon>Geodermatophilus</taxon>
    </lineage>
</organism>
<evidence type="ECO:0000313" key="2">
    <source>
        <dbReference type="EMBL" id="SHF67114.1"/>
    </source>
</evidence>
<evidence type="ECO:0000256" key="1">
    <source>
        <dbReference type="SAM" id="MobiDB-lite"/>
    </source>
</evidence>